<keyword evidence="1" id="KW-0732">Signal</keyword>
<gene>
    <name evidence="2" type="ORF">RC083_16670</name>
</gene>
<dbReference type="EMBL" id="JAVIFY010000013">
    <property type="protein sequence ID" value="MDQ9093212.1"/>
    <property type="molecule type" value="Genomic_DNA"/>
</dbReference>
<reference evidence="2 3" key="1">
    <citation type="submission" date="2023-08" db="EMBL/GenBank/DDBJ databases">
        <title>Pseudoalteromonas haloplanktis LL1 genome.</title>
        <authorList>
            <person name="Wu S."/>
        </authorList>
    </citation>
    <scope>NUCLEOTIDE SEQUENCE [LARGE SCALE GENOMIC DNA]</scope>
    <source>
        <strain evidence="2 3">LL1</strain>
    </source>
</reference>
<proteinExistence type="predicted"/>
<organism evidence="2 3">
    <name type="scientific">Pseudoalteromonas haloplanktis</name>
    <name type="common">Alteromonas haloplanktis</name>
    <dbReference type="NCBI Taxonomy" id="228"/>
    <lineage>
        <taxon>Bacteria</taxon>
        <taxon>Pseudomonadati</taxon>
        <taxon>Pseudomonadota</taxon>
        <taxon>Gammaproteobacteria</taxon>
        <taxon>Alteromonadales</taxon>
        <taxon>Pseudoalteromonadaceae</taxon>
        <taxon>Pseudoalteromonas</taxon>
    </lineage>
</organism>
<evidence type="ECO:0000313" key="3">
    <source>
        <dbReference type="Proteomes" id="UP001226574"/>
    </source>
</evidence>
<dbReference type="InterPro" id="IPR009706">
    <property type="entry name" value="DUF1287"/>
</dbReference>
<accession>A0ABU1BG34</accession>
<dbReference type="Proteomes" id="UP001226574">
    <property type="component" value="Unassembled WGS sequence"/>
</dbReference>
<feature type="signal peptide" evidence="1">
    <location>
        <begin position="1"/>
        <end position="18"/>
    </location>
</feature>
<dbReference type="PIRSF" id="PIRSF011444">
    <property type="entry name" value="DUF1287"/>
    <property type="match status" value="1"/>
</dbReference>
<keyword evidence="3" id="KW-1185">Reference proteome</keyword>
<name>A0ABU1BG34_PSEHA</name>
<dbReference type="Pfam" id="PF06940">
    <property type="entry name" value="DUF1287"/>
    <property type="match status" value="1"/>
</dbReference>
<protein>
    <submittedName>
        <fullName evidence="2">DUF1287 domain-containing protein</fullName>
    </submittedName>
</protein>
<dbReference type="RefSeq" id="WP_309039456.1">
    <property type="nucleotide sequence ID" value="NZ_JAVIFY010000013.1"/>
</dbReference>
<evidence type="ECO:0000256" key="1">
    <source>
        <dbReference type="SAM" id="SignalP"/>
    </source>
</evidence>
<sequence>MTYVLWFLLLLFSAFSYSNTFTDDLVSAANDRTTQNVRYDGSYHRIAYPNGDVPANIGVCTDVIIRSYRALGIDLQQLVHEDMRDNFSSYPSKRIWALTKLDSNIDHRRVPNLRTFFKRYGTVLPITNNADTYKAGDIVTWMLPGNLPHIGIVVDTYAEDNKTPLIVHNIGAGPQREGVLFRYKNYRYEPAG</sequence>
<comment type="caution">
    <text evidence="2">The sequence shown here is derived from an EMBL/GenBank/DDBJ whole genome shotgun (WGS) entry which is preliminary data.</text>
</comment>
<feature type="chain" id="PRO_5046273905" evidence="1">
    <location>
        <begin position="19"/>
        <end position="192"/>
    </location>
</feature>
<evidence type="ECO:0000313" key="2">
    <source>
        <dbReference type="EMBL" id="MDQ9093212.1"/>
    </source>
</evidence>